<dbReference type="SUPFAM" id="SSF57535">
    <property type="entry name" value="Complement control module/SCR domain"/>
    <property type="match status" value="1"/>
</dbReference>
<evidence type="ECO:0000313" key="19">
    <source>
        <dbReference type="RefSeq" id="XP_072839993.1"/>
    </source>
</evidence>
<evidence type="ECO:0000256" key="5">
    <source>
        <dbReference type="ARBA" id="ARBA00022974"/>
    </source>
</evidence>
<dbReference type="InterPro" id="IPR036179">
    <property type="entry name" value="Ig-like_dom_sf"/>
</dbReference>
<dbReference type="InterPro" id="IPR000538">
    <property type="entry name" value="Link_dom"/>
</dbReference>
<dbReference type="PROSITE" id="PS50041">
    <property type="entry name" value="C_TYPE_LECTIN_2"/>
    <property type="match status" value="1"/>
</dbReference>
<evidence type="ECO:0000256" key="2">
    <source>
        <dbReference type="ARBA" id="ARBA00022525"/>
    </source>
</evidence>
<feature type="disulfide bond" evidence="11">
    <location>
        <begin position="405"/>
        <end position="426"/>
    </location>
</feature>
<keyword evidence="18" id="KW-1185">Reference proteome</keyword>
<feature type="disulfide bond" evidence="11">
    <location>
        <begin position="307"/>
        <end position="328"/>
    </location>
</feature>
<dbReference type="InterPro" id="IPR050691">
    <property type="entry name" value="Hyaluronan_bind_Proteoglycan"/>
</dbReference>
<reference evidence="19" key="1">
    <citation type="submission" date="2025-08" db="UniProtKB">
        <authorList>
            <consortium name="RefSeq"/>
        </authorList>
    </citation>
    <scope>IDENTIFICATION</scope>
</reference>
<name>A0ABM5F3L1_9SAUR</name>
<dbReference type="Gene3D" id="3.10.100.10">
    <property type="entry name" value="Mannose-Binding Protein A, subunit A"/>
    <property type="match status" value="3"/>
</dbReference>
<dbReference type="PANTHER" id="PTHR22804:SF41">
    <property type="entry name" value="BREVICAN CORE PROTEIN"/>
    <property type="match status" value="1"/>
</dbReference>
<keyword evidence="3" id="KW-0732">Signal</keyword>
<feature type="compositionally biased region" description="Low complexity" evidence="12">
    <location>
        <begin position="522"/>
        <end position="539"/>
    </location>
</feature>
<dbReference type="PROSITE" id="PS00022">
    <property type="entry name" value="EGF_1"/>
    <property type="match status" value="1"/>
</dbReference>
<evidence type="ECO:0000256" key="8">
    <source>
        <dbReference type="ARBA" id="ARBA00023319"/>
    </source>
</evidence>
<evidence type="ECO:0000259" key="14">
    <source>
        <dbReference type="PROSITE" id="PS50041"/>
    </source>
</evidence>
<dbReference type="PROSITE" id="PS50963">
    <property type="entry name" value="LINK_2"/>
    <property type="match status" value="2"/>
</dbReference>
<evidence type="ECO:0000256" key="11">
    <source>
        <dbReference type="PROSITE-ProRule" id="PRU00323"/>
    </source>
</evidence>
<dbReference type="SMART" id="SM00409">
    <property type="entry name" value="IG"/>
    <property type="match status" value="1"/>
</dbReference>
<evidence type="ECO:0000256" key="4">
    <source>
        <dbReference type="ARBA" id="ARBA00022737"/>
    </source>
</evidence>
<dbReference type="Proteomes" id="UP001652642">
    <property type="component" value="Chromosome 15"/>
</dbReference>
<dbReference type="PROSITE" id="PS00615">
    <property type="entry name" value="C_TYPE_LECTIN_1"/>
    <property type="match status" value="1"/>
</dbReference>
<evidence type="ECO:0000256" key="3">
    <source>
        <dbReference type="ARBA" id="ARBA00022729"/>
    </source>
</evidence>
<evidence type="ECO:0000256" key="12">
    <source>
        <dbReference type="SAM" id="MobiDB-lite"/>
    </source>
</evidence>
<organism evidence="18 19">
    <name type="scientific">Pogona vitticeps</name>
    <name type="common">central bearded dragon</name>
    <dbReference type="NCBI Taxonomy" id="103695"/>
    <lineage>
        <taxon>Eukaryota</taxon>
        <taxon>Metazoa</taxon>
        <taxon>Chordata</taxon>
        <taxon>Craniata</taxon>
        <taxon>Vertebrata</taxon>
        <taxon>Euteleostomi</taxon>
        <taxon>Lepidosauria</taxon>
        <taxon>Squamata</taxon>
        <taxon>Bifurcata</taxon>
        <taxon>Unidentata</taxon>
        <taxon>Episquamata</taxon>
        <taxon>Toxicofera</taxon>
        <taxon>Iguania</taxon>
        <taxon>Acrodonta</taxon>
        <taxon>Agamidae</taxon>
        <taxon>Amphibolurinae</taxon>
        <taxon>Pogona</taxon>
    </lineage>
</organism>
<keyword evidence="8" id="KW-0393">Immunoglobulin domain</keyword>
<proteinExistence type="predicted"/>
<evidence type="ECO:0000259" key="16">
    <source>
        <dbReference type="PROSITE" id="PS50923"/>
    </source>
</evidence>
<dbReference type="PROSITE" id="PS01241">
    <property type="entry name" value="LINK_1"/>
    <property type="match status" value="1"/>
</dbReference>
<keyword evidence="4" id="KW-0677">Repeat</keyword>
<keyword evidence="6 9" id="KW-1015">Disulfide bond</keyword>
<dbReference type="Pfam" id="PF00193">
    <property type="entry name" value="Xlink"/>
    <property type="match status" value="2"/>
</dbReference>
<dbReference type="InterPro" id="IPR016187">
    <property type="entry name" value="CTDL_fold"/>
</dbReference>
<comment type="caution">
    <text evidence="9">Lacks conserved residue(s) required for the propagation of feature annotation.</text>
</comment>
<dbReference type="SMART" id="SM00034">
    <property type="entry name" value="CLECT"/>
    <property type="match status" value="1"/>
</dbReference>
<dbReference type="SMART" id="SM00406">
    <property type="entry name" value="IGv"/>
    <property type="match status" value="1"/>
</dbReference>
<feature type="domain" description="Ig-like" evidence="15">
    <location>
        <begin position="128"/>
        <end position="259"/>
    </location>
</feature>
<feature type="region of interest" description="Disordered" evidence="12">
    <location>
        <begin position="21"/>
        <end position="43"/>
    </location>
</feature>
<evidence type="ECO:0000259" key="15">
    <source>
        <dbReference type="PROSITE" id="PS50835"/>
    </source>
</evidence>
<dbReference type="PROSITE" id="PS01186">
    <property type="entry name" value="EGF_2"/>
    <property type="match status" value="1"/>
</dbReference>
<dbReference type="PRINTS" id="PR01265">
    <property type="entry name" value="LINKMODULE"/>
</dbReference>
<evidence type="ECO:0000256" key="6">
    <source>
        <dbReference type="ARBA" id="ARBA00023157"/>
    </source>
</evidence>
<feature type="compositionally biased region" description="Acidic residues" evidence="12">
    <location>
        <begin position="604"/>
        <end position="620"/>
    </location>
</feature>
<dbReference type="PROSITE" id="PS50026">
    <property type="entry name" value="EGF_3"/>
    <property type="match status" value="1"/>
</dbReference>
<feature type="disulfide bond" evidence="9">
    <location>
        <begin position="991"/>
        <end position="1000"/>
    </location>
</feature>
<keyword evidence="5" id="KW-0654">Proteoglycan</keyword>
<feature type="region of interest" description="Disordered" evidence="12">
    <location>
        <begin position="521"/>
        <end position="856"/>
    </location>
</feature>
<dbReference type="Gene3D" id="2.10.70.10">
    <property type="entry name" value="Complement Module, domain 1"/>
    <property type="match status" value="1"/>
</dbReference>
<feature type="compositionally biased region" description="Polar residues" evidence="12">
    <location>
        <begin position="635"/>
        <end position="652"/>
    </location>
</feature>
<dbReference type="InterPro" id="IPR000742">
    <property type="entry name" value="EGF"/>
</dbReference>
<evidence type="ECO:0000256" key="9">
    <source>
        <dbReference type="PROSITE-ProRule" id="PRU00076"/>
    </source>
</evidence>
<comment type="subcellular location">
    <subcellularLocation>
        <location evidence="1">Secreted</location>
    </subcellularLocation>
</comment>
<dbReference type="InterPro" id="IPR013783">
    <property type="entry name" value="Ig-like_fold"/>
</dbReference>
<dbReference type="InterPro" id="IPR035976">
    <property type="entry name" value="Sushi/SCR/CCP_sf"/>
</dbReference>
<feature type="compositionally biased region" description="Low complexity" evidence="12">
    <location>
        <begin position="792"/>
        <end position="807"/>
    </location>
</feature>
<dbReference type="SMART" id="SM00445">
    <property type="entry name" value="LINK"/>
    <property type="match status" value="2"/>
</dbReference>
<evidence type="ECO:0000313" key="18">
    <source>
        <dbReference type="Proteomes" id="UP001652642"/>
    </source>
</evidence>
<dbReference type="PANTHER" id="PTHR22804">
    <property type="entry name" value="AGGRECAN/VERSICAN PROTEOGLYCAN"/>
    <property type="match status" value="1"/>
</dbReference>
<feature type="region of interest" description="Disordered" evidence="12">
    <location>
        <begin position="490"/>
        <end position="509"/>
    </location>
</feature>
<dbReference type="CDD" id="cd03517">
    <property type="entry name" value="Link_domain_CSPGs_modules_1_3"/>
    <property type="match status" value="1"/>
</dbReference>
<evidence type="ECO:0000259" key="17">
    <source>
        <dbReference type="PROSITE" id="PS50963"/>
    </source>
</evidence>
<feature type="compositionally biased region" description="Basic and acidic residues" evidence="12">
    <location>
        <begin position="560"/>
        <end position="594"/>
    </location>
</feature>
<dbReference type="InterPro" id="IPR003599">
    <property type="entry name" value="Ig_sub"/>
</dbReference>
<feature type="domain" description="Sushi" evidence="16">
    <location>
        <begin position="1132"/>
        <end position="1192"/>
    </location>
</feature>
<keyword evidence="2" id="KW-0964">Secreted</keyword>
<feature type="compositionally biased region" description="Basic and acidic residues" evidence="12">
    <location>
        <begin position="691"/>
        <end position="708"/>
    </location>
</feature>
<keyword evidence="9" id="KW-0245">EGF-like domain</keyword>
<feature type="domain" description="C-type lectin" evidence="14">
    <location>
        <begin position="1014"/>
        <end position="1128"/>
    </location>
</feature>
<feature type="domain" description="Link" evidence="17">
    <location>
        <begin position="261"/>
        <end position="356"/>
    </location>
</feature>
<dbReference type="InterPro" id="IPR001304">
    <property type="entry name" value="C-type_lectin-like"/>
</dbReference>
<protein>
    <submittedName>
        <fullName evidence="19">Brevican core protein isoform X1</fullName>
    </submittedName>
</protein>
<feature type="region of interest" description="Disordered" evidence="12">
    <location>
        <begin position="460"/>
        <end position="485"/>
    </location>
</feature>
<gene>
    <name evidence="19" type="primary">BCAN</name>
</gene>
<evidence type="ECO:0000256" key="1">
    <source>
        <dbReference type="ARBA" id="ARBA00004613"/>
    </source>
</evidence>
<dbReference type="Gene3D" id="2.60.40.10">
    <property type="entry name" value="Immunoglobulins"/>
    <property type="match status" value="1"/>
</dbReference>
<sequence length="1199" mass="130005">MLPGARRLPFHFALALPSKKLHRPVRHQPAGPDPKEEEEEKEEALKVLSHSRSPPSLSLLPSAQAAWNQEASPCEFCNLLHPPGRSGTGRSPSARTETRMAFLPLLVLSTFFAQLLSARAFHFSQERPDDLKALRVSIARHPPFRAVLAGTLTLPCHVTYLRPLPTSSSAGRRAVQGAPRVKWTFLSQGREAEILVARGLKVKVSEGYRDRVSLPFYPESPTDATLLLTELRSNDSGVYRCDVQHGIEDGHDLVEVKVKGVVFLYREGSARYAYTFAEAQEACAKIDAEIATPEQLYAAYLSGFEQCDAGWIADQTVRYPIQTPREACYGDMDGFPGVRNYGVVDPEDKYDVYCYAEELYGELFVVTSPEKYTWAEARAECQALGANLATTGQLYAAWTHGLDHCNPGWLADGSARYPIVTPREKCGGNVPGVKTVFLFRNQTGFPDPESKFDVYCFQEESSPFSVPPGPGTESSSASRRSSQEIVTVTEQMEELRLPQAERQAPKESRGAIYAVPVPQEPPEVQQQLPSHAPAEAAPPQGGPEPGPPRGCAAGEEEEGGEGRRGAGCPERPRPGEEPRLVEEKTLSTEEDHALDLLQQRGGEESQEQEEEEEEEEEEGDLPGGSDTAPEESIPTERSTLSPAWSETSSDPGSISEDAEETKPSGFHGSAEPDVVPPEEHRGEDVAESGPLDEHGEGRGEESSSREDPQDLPSATSEIGAQREADPLEQVARNASVLLARPGEGGTPRPPEGSGLPPRASTAGPTTGWRDEQPTEGTPWPSRPSESRDPEFSGSEPPETTTTPAAGTVVLVVSLPESLGTSSAAVLSEGGEDHSGSVWLAPVGANGDGTSSPEEARVDSVGLHPYGAEPEEVAQPHGVSTLAGPVTEDSDEQTASAVTPPGPAGSEEELGGGREAGATSPAGDPARDLPGLDFMSPPFTAPALTTAHPLPVLPTERASLGAGGNISGDCVPDPCRNGGTCTEEGGHIQCLCLPGYGGDLCEIDLEKCHPGWDGFQGFCYKHFSTRRSWEEAETQCRDQGGHLASIMTPEEQSFLNDHYKEYQWIGLNDRTIEGDFQWSDGNPVLYENWHPGQPDSYFLSGENCVVIVWHDEGKWSDVPCNYHLSYTCKMGLVSCGLPPEVDHAQMFGRPKQRYEINSVIRYRCLDGFLLRHSPVLRCQETGRWERPQFTCTPKTGQPED</sequence>
<dbReference type="Pfam" id="PF07686">
    <property type="entry name" value="V-set"/>
    <property type="match status" value="1"/>
</dbReference>
<dbReference type="SUPFAM" id="SSF56436">
    <property type="entry name" value="C-type lectin-like"/>
    <property type="match status" value="3"/>
</dbReference>
<dbReference type="Pfam" id="PF00059">
    <property type="entry name" value="Lectin_C"/>
    <property type="match status" value="1"/>
</dbReference>
<dbReference type="SMART" id="SM00181">
    <property type="entry name" value="EGF"/>
    <property type="match status" value="1"/>
</dbReference>
<evidence type="ECO:0000259" key="13">
    <source>
        <dbReference type="PROSITE" id="PS50026"/>
    </source>
</evidence>
<keyword evidence="10" id="KW-0768">Sushi</keyword>
<dbReference type="Pfam" id="PF00008">
    <property type="entry name" value="EGF"/>
    <property type="match status" value="1"/>
</dbReference>
<dbReference type="GeneID" id="110090222"/>
<feature type="domain" description="Link" evidence="17">
    <location>
        <begin position="361"/>
        <end position="458"/>
    </location>
</feature>
<dbReference type="InterPro" id="IPR018378">
    <property type="entry name" value="C-type_lectin_CS"/>
</dbReference>
<dbReference type="InterPro" id="IPR013106">
    <property type="entry name" value="Ig_V-set"/>
</dbReference>
<dbReference type="SMART" id="SM00032">
    <property type="entry name" value="CCP"/>
    <property type="match status" value="1"/>
</dbReference>
<feature type="disulfide bond" evidence="10">
    <location>
        <begin position="1163"/>
        <end position="1190"/>
    </location>
</feature>
<accession>A0ABM5F3L1</accession>
<dbReference type="Gene3D" id="2.10.25.10">
    <property type="entry name" value="Laminin"/>
    <property type="match status" value="1"/>
</dbReference>
<feature type="region of interest" description="Disordered" evidence="12">
    <location>
        <begin position="871"/>
        <end position="936"/>
    </location>
</feature>
<dbReference type="PROSITE" id="PS50835">
    <property type="entry name" value="IG_LIKE"/>
    <property type="match status" value="1"/>
</dbReference>
<dbReference type="SUPFAM" id="SSF48726">
    <property type="entry name" value="Immunoglobulin"/>
    <property type="match status" value="1"/>
</dbReference>
<dbReference type="InterPro" id="IPR000436">
    <property type="entry name" value="Sushi_SCR_CCP_dom"/>
</dbReference>
<dbReference type="RefSeq" id="XP_072839993.1">
    <property type="nucleotide sequence ID" value="XM_072983892.1"/>
</dbReference>
<dbReference type="PROSITE" id="PS50923">
    <property type="entry name" value="SUSHI"/>
    <property type="match status" value="1"/>
</dbReference>
<feature type="disulfide bond" evidence="10">
    <location>
        <begin position="1134"/>
        <end position="1177"/>
    </location>
</feature>
<dbReference type="InterPro" id="IPR007110">
    <property type="entry name" value="Ig-like_dom"/>
</dbReference>
<dbReference type="CDD" id="cd00033">
    <property type="entry name" value="CCP"/>
    <property type="match status" value="1"/>
</dbReference>
<dbReference type="InterPro" id="IPR016186">
    <property type="entry name" value="C-type_lectin-like/link_sf"/>
</dbReference>
<evidence type="ECO:0000256" key="7">
    <source>
        <dbReference type="ARBA" id="ARBA00023180"/>
    </source>
</evidence>
<dbReference type="CDD" id="cd03520">
    <property type="entry name" value="Link_domain_CSPGs_modules_2_4"/>
    <property type="match status" value="1"/>
</dbReference>
<feature type="domain" description="EGF-like" evidence="13">
    <location>
        <begin position="965"/>
        <end position="1001"/>
    </location>
</feature>
<dbReference type="CDD" id="cd00054">
    <property type="entry name" value="EGF_CA"/>
    <property type="match status" value="1"/>
</dbReference>
<dbReference type="Pfam" id="PF00084">
    <property type="entry name" value="Sushi"/>
    <property type="match status" value="1"/>
</dbReference>
<keyword evidence="7" id="KW-0325">Glycoprotein</keyword>
<evidence type="ECO:0000256" key="10">
    <source>
        <dbReference type="PROSITE-ProRule" id="PRU00302"/>
    </source>
</evidence>